<dbReference type="SMART" id="SM00020">
    <property type="entry name" value="Tryp_SPc"/>
    <property type="match status" value="1"/>
</dbReference>
<evidence type="ECO:0000256" key="4">
    <source>
        <dbReference type="ARBA" id="ARBA00022801"/>
    </source>
</evidence>
<keyword evidence="5" id="KW-0720">Serine protease</keyword>
<dbReference type="InterPro" id="IPR001314">
    <property type="entry name" value="Peptidase_S1A"/>
</dbReference>
<organism evidence="8 9">
    <name type="scientific">Desmophyllum pertusum</name>
    <dbReference type="NCBI Taxonomy" id="174260"/>
    <lineage>
        <taxon>Eukaryota</taxon>
        <taxon>Metazoa</taxon>
        <taxon>Cnidaria</taxon>
        <taxon>Anthozoa</taxon>
        <taxon>Hexacorallia</taxon>
        <taxon>Scleractinia</taxon>
        <taxon>Caryophylliina</taxon>
        <taxon>Caryophylliidae</taxon>
        <taxon>Desmophyllum</taxon>
    </lineage>
</organism>
<keyword evidence="9" id="KW-1185">Reference proteome</keyword>
<dbReference type="Pfam" id="PF00089">
    <property type="entry name" value="Trypsin"/>
    <property type="match status" value="1"/>
</dbReference>
<evidence type="ECO:0000256" key="3">
    <source>
        <dbReference type="ARBA" id="ARBA00022670"/>
    </source>
</evidence>
<comment type="subcellular location">
    <subcellularLocation>
        <location evidence="1">Secreted</location>
    </subcellularLocation>
</comment>
<dbReference type="FunFam" id="2.40.10.10:FF:000003">
    <property type="entry name" value="Transmembrane serine protease 3"/>
    <property type="match status" value="1"/>
</dbReference>
<dbReference type="OrthoDB" id="6380398at2759"/>
<accession>A0A9X0A321</accession>
<dbReference type="InterPro" id="IPR001254">
    <property type="entry name" value="Trypsin_dom"/>
</dbReference>
<keyword evidence="3 8" id="KW-0645">Protease</keyword>
<evidence type="ECO:0000313" key="9">
    <source>
        <dbReference type="Proteomes" id="UP001163046"/>
    </source>
</evidence>
<dbReference type="PRINTS" id="PR00722">
    <property type="entry name" value="CHYMOTRYPSIN"/>
</dbReference>
<dbReference type="InterPro" id="IPR018114">
    <property type="entry name" value="TRYPSIN_HIS"/>
</dbReference>
<dbReference type="PANTHER" id="PTHR24264">
    <property type="entry name" value="TRYPSIN-RELATED"/>
    <property type="match status" value="1"/>
</dbReference>
<comment type="caution">
    <text evidence="8">The sequence shown here is derived from an EMBL/GenBank/DDBJ whole genome shotgun (WGS) entry which is preliminary data.</text>
</comment>
<keyword evidence="4 8" id="KW-0378">Hydrolase</keyword>
<evidence type="ECO:0000256" key="1">
    <source>
        <dbReference type="ARBA" id="ARBA00004613"/>
    </source>
</evidence>
<feature type="domain" description="Peptidase S1" evidence="7">
    <location>
        <begin position="32"/>
        <end position="265"/>
    </location>
</feature>
<evidence type="ECO:0000256" key="5">
    <source>
        <dbReference type="ARBA" id="ARBA00022825"/>
    </source>
</evidence>
<dbReference type="CDD" id="cd00190">
    <property type="entry name" value="Tryp_SPc"/>
    <property type="match status" value="1"/>
</dbReference>
<proteinExistence type="predicted"/>
<protein>
    <submittedName>
        <fullName evidence="8">Transmembrane protease serine 6</fullName>
        <ecNumber evidence="8">3.4.21.106</ecNumber>
    </submittedName>
</protein>
<sequence length="269" mass="29717">MLSLECRFPFNSSGRRIDQLLYMQESALMEAVSQGTPESWTWQAGLRRPNEPNLFCGGVLIDSAWVLTAAHCVYYMKDLMPTPMIEVIVGEKDLQNQDGVVTNATEVFLHNYYDPNTQDFDFALLRIADPVEQSPLMYIRPIKLPTEDMDFESGTVCFVSGYAPKPGSNSFAKLMTVQVPIASEHACKEVYEDRKITPRMFCAGFEEGGADACQGDGGGPLVCKDGISWYLKGVVSWGGSCAVPGSYGVYANVKTVMKWIEKTTGLIVD</sequence>
<dbReference type="SUPFAM" id="SSF50494">
    <property type="entry name" value="Trypsin-like serine proteases"/>
    <property type="match status" value="1"/>
</dbReference>
<evidence type="ECO:0000313" key="8">
    <source>
        <dbReference type="EMBL" id="KAJ7392541.1"/>
    </source>
</evidence>
<evidence type="ECO:0000259" key="7">
    <source>
        <dbReference type="PROSITE" id="PS50240"/>
    </source>
</evidence>
<dbReference type="EMBL" id="MU825401">
    <property type="protein sequence ID" value="KAJ7392541.1"/>
    <property type="molecule type" value="Genomic_DNA"/>
</dbReference>
<evidence type="ECO:0000256" key="6">
    <source>
        <dbReference type="ARBA" id="ARBA00023157"/>
    </source>
</evidence>
<dbReference type="PANTHER" id="PTHR24264:SF65">
    <property type="entry name" value="SRCR DOMAIN-CONTAINING PROTEIN"/>
    <property type="match status" value="1"/>
</dbReference>
<keyword evidence="8" id="KW-0472">Membrane</keyword>
<name>A0A9X0A321_9CNID</name>
<dbReference type="GO" id="GO:0004252">
    <property type="term" value="F:serine-type endopeptidase activity"/>
    <property type="evidence" value="ECO:0007669"/>
    <property type="project" value="InterPro"/>
</dbReference>
<evidence type="ECO:0000256" key="2">
    <source>
        <dbReference type="ARBA" id="ARBA00022525"/>
    </source>
</evidence>
<dbReference type="EC" id="3.4.21.106" evidence="8"/>
<dbReference type="InterPro" id="IPR050127">
    <property type="entry name" value="Serine_Proteases_S1"/>
</dbReference>
<keyword evidence="2" id="KW-0964">Secreted</keyword>
<keyword evidence="8" id="KW-0812">Transmembrane</keyword>
<dbReference type="GO" id="GO:0006508">
    <property type="term" value="P:proteolysis"/>
    <property type="evidence" value="ECO:0007669"/>
    <property type="project" value="UniProtKB-KW"/>
</dbReference>
<dbReference type="Gene3D" id="2.40.10.10">
    <property type="entry name" value="Trypsin-like serine proteases"/>
    <property type="match status" value="1"/>
</dbReference>
<dbReference type="Proteomes" id="UP001163046">
    <property type="component" value="Unassembled WGS sequence"/>
</dbReference>
<gene>
    <name evidence="8" type="primary">TMPRSS6_2</name>
    <name evidence="8" type="ORF">OS493_012212</name>
</gene>
<dbReference type="InterPro" id="IPR043504">
    <property type="entry name" value="Peptidase_S1_PA_chymotrypsin"/>
</dbReference>
<dbReference type="AlphaFoldDB" id="A0A9X0A321"/>
<dbReference type="PROSITE" id="PS50240">
    <property type="entry name" value="TRYPSIN_DOM"/>
    <property type="match status" value="1"/>
</dbReference>
<dbReference type="InterPro" id="IPR009003">
    <property type="entry name" value="Peptidase_S1_PA"/>
</dbReference>
<dbReference type="PROSITE" id="PS00134">
    <property type="entry name" value="TRYPSIN_HIS"/>
    <property type="match status" value="1"/>
</dbReference>
<reference evidence="8" key="1">
    <citation type="submission" date="2023-01" db="EMBL/GenBank/DDBJ databases">
        <title>Genome assembly of the deep-sea coral Lophelia pertusa.</title>
        <authorList>
            <person name="Herrera S."/>
            <person name="Cordes E."/>
        </authorList>
    </citation>
    <scope>NUCLEOTIDE SEQUENCE</scope>
    <source>
        <strain evidence="8">USNM1676648</strain>
        <tissue evidence="8">Polyp</tissue>
    </source>
</reference>
<dbReference type="GO" id="GO:0005615">
    <property type="term" value="C:extracellular space"/>
    <property type="evidence" value="ECO:0007669"/>
    <property type="project" value="TreeGrafter"/>
</dbReference>
<keyword evidence="6" id="KW-1015">Disulfide bond</keyword>